<dbReference type="PANTHER" id="PTHR47992">
    <property type="entry name" value="PROTEIN PHOSPHATASE"/>
    <property type="match status" value="1"/>
</dbReference>
<keyword evidence="3 4" id="KW-0904">Protein phosphatase</keyword>
<protein>
    <submittedName>
        <fullName evidence="7">Protein phosphatase 2C, putative</fullName>
    </submittedName>
</protein>
<organism evidence="7 8">
    <name type="scientific">Bodo saltans</name>
    <name type="common">Flagellated protozoan</name>
    <dbReference type="NCBI Taxonomy" id="75058"/>
    <lineage>
        <taxon>Eukaryota</taxon>
        <taxon>Discoba</taxon>
        <taxon>Euglenozoa</taxon>
        <taxon>Kinetoplastea</taxon>
        <taxon>Metakinetoplastina</taxon>
        <taxon>Eubodonida</taxon>
        <taxon>Bodonidae</taxon>
        <taxon>Bodo</taxon>
    </lineage>
</organism>
<evidence type="ECO:0000256" key="4">
    <source>
        <dbReference type="RuleBase" id="RU003465"/>
    </source>
</evidence>
<proteinExistence type="inferred from homology"/>
<keyword evidence="2 4" id="KW-0378">Hydrolase</keyword>
<evidence type="ECO:0000256" key="3">
    <source>
        <dbReference type="ARBA" id="ARBA00022912"/>
    </source>
</evidence>
<dbReference type="Proteomes" id="UP000051952">
    <property type="component" value="Unassembled WGS sequence"/>
</dbReference>
<keyword evidence="8" id="KW-1185">Reference proteome</keyword>
<dbReference type="OMA" id="PMTDERM"/>
<dbReference type="GO" id="GO:0004722">
    <property type="term" value="F:protein serine/threonine phosphatase activity"/>
    <property type="evidence" value="ECO:0007669"/>
    <property type="project" value="InterPro"/>
</dbReference>
<dbReference type="Pfam" id="PF00481">
    <property type="entry name" value="PP2C"/>
    <property type="match status" value="1"/>
</dbReference>
<dbReference type="OrthoDB" id="10264738at2759"/>
<keyword evidence="1" id="KW-0479">Metal-binding</keyword>
<evidence type="ECO:0000313" key="7">
    <source>
        <dbReference type="EMBL" id="CUG06261.1"/>
    </source>
</evidence>
<name>A0A0S4J0A6_BODSA</name>
<reference evidence="8" key="1">
    <citation type="submission" date="2015-09" db="EMBL/GenBank/DDBJ databases">
        <authorList>
            <consortium name="Pathogen Informatics"/>
        </authorList>
    </citation>
    <scope>NUCLEOTIDE SEQUENCE [LARGE SCALE GENOMIC DNA]</scope>
    <source>
        <strain evidence="8">Lake Konstanz</strain>
    </source>
</reference>
<dbReference type="GO" id="GO:0046872">
    <property type="term" value="F:metal ion binding"/>
    <property type="evidence" value="ECO:0007669"/>
    <property type="project" value="UniProtKB-KW"/>
</dbReference>
<dbReference type="PROSITE" id="PS51746">
    <property type="entry name" value="PPM_2"/>
    <property type="match status" value="1"/>
</dbReference>
<evidence type="ECO:0000313" key="8">
    <source>
        <dbReference type="Proteomes" id="UP000051952"/>
    </source>
</evidence>
<dbReference type="InterPro" id="IPR015655">
    <property type="entry name" value="PP2C"/>
</dbReference>
<evidence type="ECO:0000256" key="5">
    <source>
        <dbReference type="SAM" id="MobiDB-lite"/>
    </source>
</evidence>
<dbReference type="InterPro" id="IPR000222">
    <property type="entry name" value="PP2C_BS"/>
</dbReference>
<dbReference type="InterPro" id="IPR001932">
    <property type="entry name" value="PPM-type_phosphatase-like_dom"/>
</dbReference>
<evidence type="ECO:0000259" key="6">
    <source>
        <dbReference type="PROSITE" id="PS51746"/>
    </source>
</evidence>
<evidence type="ECO:0000256" key="2">
    <source>
        <dbReference type="ARBA" id="ARBA00022801"/>
    </source>
</evidence>
<dbReference type="SMART" id="SM00332">
    <property type="entry name" value="PP2Cc"/>
    <property type="match status" value="1"/>
</dbReference>
<dbReference type="AlphaFoldDB" id="A0A0S4J0A6"/>
<dbReference type="FunFam" id="3.60.40.10:FF:000073">
    <property type="entry name" value="Putative phosphatase 2C"/>
    <property type="match status" value="1"/>
</dbReference>
<sequence length="408" mass="45114">MGVALPKPVMTKLLERQGNEIFRIGSCCVNGYRESMEDAHIVELRKDWGFFGVFDGHVNDQCSIYLEAAWHKVMAANPVPMTDEKMKEIALKIDKEWLDEGREGGSTGTFFVAMKKGDTVELQVGNVGDSRVLLCKKGACVPMTEDHKPSNPEERQRIIDCGGRVENCRVDGSLAVSRAFGDRDYKQGNGDQLQQKVIALADVTHESITFASGDFAALCCDGVFESNFSNEEVIEFIKAELRNSSDLAIVASKVCEEAIARGSRDNISCVIVQFNDGSDYGALPEHLDVVPGPFNAPKNNSFRKVYASMALKGNTTVDRLLEKRYDQLQKEDRSDPALRDELDIFGEGPPSTATGADRTRWFESLYTDLNGSARGDQSEQMQRLQLLQQQVGVPLPILLSLMNNGNDV</sequence>
<dbReference type="VEuPathDB" id="TriTrypDB:BSAL_72150"/>
<feature type="compositionally biased region" description="Basic and acidic residues" evidence="5">
    <location>
        <begin position="331"/>
        <end position="342"/>
    </location>
</feature>
<comment type="similarity">
    <text evidence="4">Belongs to the PP2C family.</text>
</comment>
<dbReference type="PROSITE" id="PS01032">
    <property type="entry name" value="PPM_1"/>
    <property type="match status" value="1"/>
</dbReference>
<evidence type="ECO:0000256" key="1">
    <source>
        <dbReference type="ARBA" id="ARBA00022723"/>
    </source>
</evidence>
<gene>
    <name evidence="7" type="ORF">BSAL_72150</name>
</gene>
<accession>A0A0S4J0A6</accession>
<dbReference type="Gene3D" id="3.60.40.10">
    <property type="entry name" value="PPM-type phosphatase domain"/>
    <property type="match status" value="1"/>
</dbReference>
<dbReference type="CDD" id="cd00143">
    <property type="entry name" value="PP2Cc"/>
    <property type="match status" value="1"/>
</dbReference>
<feature type="domain" description="PPM-type phosphatase" evidence="6">
    <location>
        <begin position="23"/>
        <end position="274"/>
    </location>
</feature>
<feature type="region of interest" description="Disordered" evidence="5">
    <location>
        <begin position="331"/>
        <end position="356"/>
    </location>
</feature>
<dbReference type="EMBL" id="CYKH01000572">
    <property type="protein sequence ID" value="CUG06261.1"/>
    <property type="molecule type" value="Genomic_DNA"/>
</dbReference>
<dbReference type="SUPFAM" id="SSF81606">
    <property type="entry name" value="PP2C-like"/>
    <property type="match status" value="1"/>
</dbReference>
<dbReference type="InterPro" id="IPR036457">
    <property type="entry name" value="PPM-type-like_dom_sf"/>
</dbReference>